<dbReference type="AlphaFoldDB" id="A0A7S3QPN0"/>
<evidence type="ECO:0000256" key="3">
    <source>
        <dbReference type="ARBA" id="ARBA00023015"/>
    </source>
</evidence>
<dbReference type="Gene3D" id="3.40.50.150">
    <property type="entry name" value="Vaccinia Virus protein VP39"/>
    <property type="match status" value="1"/>
</dbReference>
<feature type="compositionally biased region" description="Acidic residues" evidence="7">
    <location>
        <begin position="321"/>
        <end position="334"/>
    </location>
</feature>
<dbReference type="PANTHER" id="PTHR11006:SF10">
    <property type="entry name" value="HISTONE-ARGININE METHYLTRANSFERASE CARMER-RELATED"/>
    <property type="match status" value="1"/>
</dbReference>
<evidence type="ECO:0000256" key="6">
    <source>
        <dbReference type="PROSITE-ProRule" id="PRU01015"/>
    </source>
</evidence>
<keyword evidence="6" id="KW-0489">Methyltransferase</keyword>
<feature type="region of interest" description="Disordered" evidence="7">
    <location>
        <begin position="321"/>
        <end position="345"/>
    </location>
</feature>
<feature type="region of interest" description="Disordered" evidence="7">
    <location>
        <begin position="523"/>
        <end position="559"/>
    </location>
</feature>
<keyword evidence="3" id="KW-0805">Transcription regulation</keyword>
<name>A0A7S3QPN0_DUNTE</name>
<protein>
    <recommendedName>
        <fullName evidence="1">type I protein arginine methyltransferase</fullName>
        <ecNumber evidence="1">2.1.1.319</ecNumber>
    </recommendedName>
</protein>
<proteinExistence type="predicted"/>
<reference evidence="8" key="1">
    <citation type="submission" date="2021-01" db="EMBL/GenBank/DDBJ databases">
        <authorList>
            <person name="Corre E."/>
            <person name="Pelletier E."/>
            <person name="Niang G."/>
            <person name="Scheremetjew M."/>
            <person name="Finn R."/>
            <person name="Kale V."/>
            <person name="Holt S."/>
            <person name="Cochrane G."/>
            <person name="Meng A."/>
            <person name="Brown T."/>
            <person name="Cohen L."/>
        </authorList>
    </citation>
    <scope>NUCLEOTIDE SEQUENCE</scope>
    <source>
        <strain evidence="8">CCMP1320</strain>
    </source>
</reference>
<keyword evidence="6" id="KW-0808">Transferase</keyword>
<dbReference type="InterPro" id="IPR029063">
    <property type="entry name" value="SAM-dependent_MTases_sf"/>
</dbReference>
<keyword evidence="2 6" id="KW-0949">S-adenosyl-L-methionine</keyword>
<feature type="region of interest" description="Disordered" evidence="7">
    <location>
        <begin position="241"/>
        <end position="274"/>
    </location>
</feature>
<keyword evidence="4" id="KW-0804">Transcription</keyword>
<gene>
    <name evidence="8" type="ORF">DTER00134_LOCUS3932</name>
</gene>
<dbReference type="EMBL" id="HBIP01007420">
    <property type="protein sequence ID" value="CAE0488862.1"/>
    <property type="molecule type" value="Transcribed_RNA"/>
</dbReference>
<comment type="catalytic activity">
    <reaction evidence="5">
        <text>L-arginyl-[protein] + 2 S-adenosyl-L-methionine = N(omega),N(omega)-dimethyl-L-arginyl-[protein] + 2 S-adenosyl-L-homocysteine + 2 H(+)</text>
        <dbReference type="Rhea" id="RHEA:48096"/>
        <dbReference type="Rhea" id="RHEA-COMP:10532"/>
        <dbReference type="Rhea" id="RHEA-COMP:11991"/>
        <dbReference type="ChEBI" id="CHEBI:15378"/>
        <dbReference type="ChEBI" id="CHEBI:29965"/>
        <dbReference type="ChEBI" id="CHEBI:57856"/>
        <dbReference type="ChEBI" id="CHEBI:59789"/>
        <dbReference type="ChEBI" id="CHEBI:61897"/>
        <dbReference type="EC" id="2.1.1.319"/>
    </reaction>
</comment>
<sequence length="980" mass="103582">MSSMMVLHKNMKTGQDEWVVVEGEEEDDSRGLIAASSYLDMLTDKKRNRAYRVALENVLASPKYQHQPRILDIGTGTGLLALMAAQVLRKQRSSLQQQAQQHGETSPPVVACELFPTMARVARRVVAKNGFQSEVSVIDKRSDELVVCSAEEQRASTSNQREAKRRDKMGCSVLPDMAGKADVIVTEIFDSALLGEGLLPSMRHAAQHLMREGGCVIPARATVWVQLVHCPAILEWTSPVCPNKAPRPTTGPSDGSTAKRSRQDAPHGWGGGSMSADLPRAQLVLRVLEDLNAAAVAAELQRGAPAEIGGDDVGLGCDDGEGDEGEGCCDEDLYSEGSEGREDGGGPACRWQELHELHVDVVQAQSQLHPLSSPKPVMEFDLAKPPPGDQVFHDIKLPVTQTGSAHGFVLWWQLDMLPQQHLVHHSEVLPKASEGPNPSAYPAAPRSLMLSTAPAWIGPDPGLGGDGGPLQGVAQEWRGHWAQCWSPLGGSPTLQVRAGQEVALSAKHDDLSIQLALTPSSTLVTEVTPPPSSPGAPSSGGLPSVPGALAAGGEGDCGAPSHLSLPPMGAWLPPSAMQQLNGLQGSRWAFYEASLHSVMLQTLKALNAARAKHEGQGSCQAAAALEVVCLGSQISPDQLMPPLLAAACAHDICGSLSAGGQAVECKITALADHGAARKWLAAAGEKLEEWALGASRQQSHVTLHVLPEGSFMKRARHHLRLADQSQDVCTEQQQEQGTVLVLADPSYHQGKGAVPCTHLLQFWSDLDVVRRSEALKGRKVVSLPARAVLRAVAVSLPHLARTRLSLYQVEGCDLSAANAVLGGDGLLELSLGVPWQCGGEYTELSSRSNLLTLDLSSAPFTGAQSGSVELQVPPDAASQLHAVVVWVDYELQDAGQQQGAAEGGTGMGPQPSAAATAVEGGAGCSNVVDNGPCSIAYSATQTVLLLPQQQQQQQQQACLYGVKVSACLEEDGMKLSADLV</sequence>
<evidence type="ECO:0000256" key="1">
    <source>
        <dbReference type="ARBA" id="ARBA00011925"/>
    </source>
</evidence>
<dbReference type="InterPro" id="IPR025799">
    <property type="entry name" value="Arg_MeTrfase"/>
</dbReference>
<feature type="compositionally biased region" description="Low complexity" evidence="7">
    <location>
        <begin position="535"/>
        <end position="549"/>
    </location>
</feature>
<dbReference type="SUPFAM" id="SSF53335">
    <property type="entry name" value="S-adenosyl-L-methionine-dependent methyltransferases"/>
    <property type="match status" value="2"/>
</dbReference>
<dbReference type="PROSITE" id="PS51678">
    <property type="entry name" value="SAM_MT_PRMT"/>
    <property type="match status" value="1"/>
</dbReference>
<evidence type="ECO:0000256" key="5">
    <source>
        <dbReference type="ARBA" id="ARBA00049086"/>
    </source>
</evidence>
<evidence type="ECO:0000256" key="4">
    <source>
        <dbReference type="ARBA" id="ARBA00023163"/>
    </source>
</evidence>
<evidence type="ECO:0000256" key="7">
    <source>
        <dbReference type="SAM" id="MobiDB-lite"/>
    </source>
</evidence>
<evidence type="ECO:0000313" key="8">
    <source>
        <dbReference type="EMBL" id="CAE0488862.1"/>
    </source>
</evidence>
<evidence type="ECO:0000256" key="2">
    <source>
        <dbReference type="ARBA" id="ARBA00022691"/>
    </source>
</evidence>
<dbReference type="GO" id="GO:0032259">
    <property type="term" value="P:methylation"/>
    <property type="evidence" value="ECO:0007669"/>
    <property type="project" value="UniProtKB-KW"/>
</dbReference>
<dbReference type="Gene3D" id="2.70.160.11">
    <property type="entry name" value="Hnrnp arginine n-methyltransferase1"/>
    <property type="match status" value="2"/>
</dbReference>
<dbReference type="EC" id="2.1.1.319" evidence="1"/>
<organism evidence="8">
    <name type="scientific">Dunaliella tertiolecta</name>
    <name type="common">Green alga</name>
    <dbReference type="NCBI Taxonomy" id="3047"/>
    <lineage>
        <taxon>Eukaryota</taxon>
        <taxon>Viridiplantae</taxon>
        <taxon>Chlorophyta</taxon>
        <taxon>core chlorophytes</taxon>
        <taxon>Chlorophyceae</taxon>
        <taxon>CS clade</taxon>
        <taxon>Chlamydomonadales</taxon>
        <taxon>Dunaliellaceae</taxon>
        <taxon>Dunaliella</taxon>
    </lineage>
</organism>
<dbReference type="GO" id="GO:0070611">
    <property type="term" value="F:histone H3R2 methyltransferase activity"/>
    <property type="evidence" value="ECO:0007669"/>
    <property type="project" value="TreeGrafter"/>
</dbReference>
<accession>A0A7S3QPN0</accession>
<dbReference type="GO" id="GO:0035242">
    <property type="term" value="F:protein-arginine omega-N asymmetric methyltransferase activity"/>
    <property type="evidence" value="ECO:0007669"/>
    <property type="project" value="UniProtKB-EC"/>
</dbReference>
<dbReference type="PANTHER" id="PTHR11006">
    <property type="entry name" value="PROTEIN ARGININE N-METHYLTRANSFERASE"/>
    <property type="match status" value="1"/>
</dbReference>